<evidence type="ECO:0000313" key="1">
    <source>
        <dbReference type="EMBL" id="KAL0061418.1"/>
    </source>
</evidence>
<keyword evidence="2" id="KW-1185">Reference proteome</keyword>
<accession>A0ABR2ZJ62</accession>
<dbReference type="Proteomes" id="UP001437256">
    <property type="component" value="Unassembled WGS sequence"/>
</dbReference>
<proteinExistence type="predicted"/>
<name>A0ABR2ZJ62_9AGAR</name>
<protein>
    <submittedName>
        <fullName evidence="1">Uncharacterized protein</fullName>
    </submittedName>
</protein>
<evidence type="ECO:0000313" key="2">
    <source>
        <dbReference type="Proteomes" id="UP001437256"/>
    </source>
</evidence>
<comment type="caution">
    <text evidence="1">The sequence shown here is derived from an EMBL/GenBank/DDBJ whole genome shotgun (WGS) entry which is preliminary data.</text>
</comment>
<reference evidence="1 2" key="1">
    <citation type="submission" date="2024-05" db="EMBL/GenBank/DDBJ databases">
        <title>A draft genome resource for the thread blight pathogen Marasmius tenuissimus strain MS-2.</title>
        <authorList>
            <person name="Yulfo-Soto G.E."/>
            <person name="Baruah I.K."/>
            <person name="Amoako-Attah I."/>
            <person name="Bukari Y."/>
            <person name="Meinhardt L.W."/>
            <person name="Bailey B.A."/>
            <person name="Cohen S.P."/>
        </authorList>
    </citation>
    <scope>NUCLEOTIDE SEQUENCE [LARGE SCALE GENOMIC DNA]</scope>
    <source>
        <strain evidence="1 2">MS-2</strain>
    </source>
</reference>
<dbReference type="EMBL" id="JBBXMP010000136">
    <property type="protein sequence ID" value="KAL0061418.1"/>
    <property type="molecule type" value="Genomic_DNA"/>
</dbReference>
<sequence length="84" mass="9237">MARGLPKARKSRGSIIVRDKRKLKMLKGQNTTSQGSILVECKEDILLGPKLPLEMIGEIIKFALDMMTFEEGIGLLAVSSAINH</sequence>
<gene>
    <name evidence="1" type="ORF">AAF712_011763</name>
</gene>
<organism evidence="1 2">
    <name type="scientific">Marasmius tenuissimus</name>
    <dbReference type="NCBI Taxonomy" id="585030"/>
    <lineage>
        <taxon>Eukaryota</taxon>
        <taxon>Fungi</taxon>
        <taxon>Dikarya</taxon>
        <taxon>Basidiomycota</taxon>
        <taxon>Agaricomycotina</taxon>
        <taxon>Agaricomycetes</taxon>
        <taxon>Agaricomycetidae</taxon>
        <taxon>Agaricales</taxon>
        <taxon>Marasmiineae</taxon>
        <taxon>Marasmiaceae</taxon>
        <taxon>Marasmius</taxon>
    </lineage>
</organism>